<dbReference type="SUPFAM" id="SSF55174">
    <property type="entry name" value="Alpha-L RNA-binding motif"/>
    <property type="match status" value="1"/>
</dbReference>
<evidence type="ECO:0000256" key="8">
    <source>
        <dbReference type="ARBA" id="ARBA00069727"/>
    </source>
</evidence>
<evidence type="ECO:0000256" key="10">
    <source>
        <dbReference type="PROSITE-ProRule" id="PRU00182"/>
    </source>
</evidence>
<dbReference type="Proteomes" id="UP000620124">
    <property type="component" value="Unassembled WGS sequence"/>
</dbReference>
<dbReference type="FunFam" id="3.10.290.10:FF:000006">
    <property type="entry name" value="U3 small nucleolar ribonucleoprotein IMP3"/>
    <property type="match status" value="1"/>
</dbReference>
<keyword evidence="7 13" id="KW-0687">Ribonucleoprotein</keyword>
<feature type="domain" description="RNA-binding S4" evidence="11">
    <location>
        <begin position="174"/>
        <end position="239"/>
    </location>
</feature>
<evidence type="ECO:0000256" key="3">
    <source>
        <dbReference type="ARBA" id="ARBA00022517"/>
    </source>
</evidence>
<dbReference type="GO" id="GO:0019843">
    <property type="term" value="F:rRNA binding"/>
    <property type="evidence" value="ECO:0007669"/>
    <property type="project" value="UniProtKB-KW"/>
</dbReference>
<dbReference type="Pfam" id="PF01479">
    <property type="entry name" value="S4"/>
    <property type="match status" value="1"/>
</dbReference>
<feature type="domain" description="Small ribosomal subunit protein uS4 N-terminal" evidence="12">
    <location>
        <begin position="69"/>
        <end position="173"/>
    </location>
</feature>
<keyword evidence="3" id="KW-0690">Ribosome biogenesis</keyword>
<dbReference type="PROSITE" id="PS50889">
    <property type="entry name" value="S4"/>
    <property type="match status" value="1"/>
</dbReference>
<keyword evidence="14" id="KW-1185">Reference proteome</keyword>
<name>A0A8H6WY95_9AGAR</name>
<comment type="similarity">
    <text evidence="2">Belongs to the universal ribosomal protein uS4 family.</text>
</comment>
<comment type="subcellular location">
    <subcellularLocation>
        <location evidence="1">Nucleus</location>
        <location evidence="1">Nucleolus</location>
    </subcellularLocation>
</comment>
<evidence type="ECO:0000256" key="5">
    <source>
        <dbReference type="ARBA" id="ARBA00022884"/>
    </source>
</evidence>
<dbReference type="SMART" id="SM00363">
    <property type="entry name" value="S4"/>
    <property type="match status" value="1"/>
</dbReference>
<accession>A0A8H6WY95</accession>
<dbReference type="GO" id="GO:0042274">
    <property type="term" value="P:ribosomal small subunit biogenesis"/>
    <property type="evidence" value="ECO:0007669"/>
    <property type="project" value="TreeGrafter"/>
</dbReference>
<dbReference type="InterPro" id="IPR001912">
    <property type="entry name" value="Ribosomal_uS4_N"/>
</dbReference>
<keyword evidence="4" id="KW-0699">rRNA-binding</keyword>
<evidence type="ECO:0000259" key="12">
    <source>
        <dbReference type="SMART" id="SM01390"/>
    </source>
</evidence>
<evidence type="ECO:0000313" key="14">
    <source>
        <dbReference type="Proteomes" id="UP000620124"/>
    </source>
</evidence>
<protein>
    <recommendedName>
        <fullName evidence="8">U3 small nucleolar ribonucleoprotein protein IMP3</fullName>
    </recommendedName>
    <alternativeName>
        <fullName evidence="9">U3 small nucleolar ribonucleoprotein protein imp3</fullName>
    </alternativeName>
</protein>
<dbReference type="InterPro" id="IPR036986">
    <property type="entry name" value="S4_RNA-bd_sf"/>
</dbReference>
<dbReference type="GO" id="GO:0032040">
    <property type="term" value="C:small-subunit processome"/>
    <property type="evidence" value="ECO:0007669"/>
    <property type="project" value="TreeGrafter"/>
</dbReference>
<keyword evidence="6" id="KW-0539">Nucleus</keyword>
<evidence type="ECO:0000256" key="2">
    <source>
        <dbReference type="ARBA" id="ARBA00007465"/>
    </source>
</evidence>
<dbReference type="GO" id="GO:0034457">
    <property type="term" value="C:Mpp10 complex"/>
    <property type="evidence" value="ECO:0007669"/>
    <property type="project" value="TreeGrafter"/>
</dbReference>
<dbReference type="OrthoDB" id="10248812at2759"/>
<dbReference type="Pfam" id="PF00163">
    <property type="entry name" value="Ribosomal_S4"/>
    <property type="match status" value="1"/>
</dbReference>
<dbReference type="CDD" id="cd00165">
    <property type="entry name" value="S4"/>
    <property type="match status" value="1"/>
</dbReference>
<dbReference type="InterPro" id="IPR002942">
    <property type="entry name" value="S4_RNA-bd"/>
</dbReference>
<dbReference type="GO" id="GO:0006364">
    <property type="term" value="P:rRNA processing"/>
    <property type="evidence" value="ECO:0007669"/>
    <property type="project" value="TreeGrafter"/>
</dbReference>
<evidence type="ECO:0000256" key="4">
    <source>
        <dbReference type="ARBA" id="ARBA00022730"/>
    </source>
</evidence>
<dbReference type="GO" id="GO:0030515">
    <property type="term" value="F:snoRNA binding"/>
    <property type="evidence" value="ECO:0007669"/>
    <property type="project" value="TreeGrafter"/>
</dbReference>
<reference evidence="13" key="1">
    <citation type="submission" date="2020-05" db="EMBL/GenBank/DDBJ databases">
        <title>Mycena genomes resolve the evolution of fungal bioluminescence.</title>
        <authorList>
            <person name="Tsai I.J."/>
        </authorList>
    </citation>
    <scope>NUCLEOTIDE SEQUENCE</scope>
    <source>
        <strain evidence="13">CCC161011</strain>
    </source>
</reference>
<evidence type="ECO:0000256" key="9">
    <source>
        <dbReference type="ARBA" id="ARBA00072223"/>
    </source>
</evidence>
<gene>
    <name evidence="13" type="ORF">MVEN_02427300</name>
</gene>
<evidence type="ECO:0000256" key="7">
    <source>
        <dbReference type="ARBA" id="ARBA00023274"/>
    </source>
</evidence>
<dbReference type="PANTHER" id="PTHR11831">
    <property type="entry name" value="30S 40S RIBOSOMAL PROTEIN"/>
    <property type="match status" value="1"/>
</dbReference>
<dbReference type="EMBL" id="JACAZI010000032">
    <property type="protein sequence ID" value="KAF7330878.1"/>
    <property type="molecule type" value="Genomic_DNA"/>
</dbReference>
<dbReference type="InterPro" id="IPR022801">
    <property type="entry name" value="Ribosomal_uS4"/>
</dbReference>
<evidence type="ECO:0000256" key="6">
    <source>
        <dbReference type="ARBA" id="ARBA00023242"/>
    </source>
</evidence>
<evidence type="ECO:0000256" key="1">
    <source>
        <dbReference type="ARBA" id="ARBA00004604"/>
    </source>
</evidence>
<dbReference type="SMART" id="SM01390">
    <property type="entry name" value="Ribosomal_S4"/>
    <property type="match status" value="1"/>
</dbReference>
<dbReference type="PANTHER" id="PTHR11831:SF1">
    <property type="entry name" value="U3 SMALL NUCLEOLAR RIBONUCLEOPROTEIN PROTEIN IMP3"/>
    <property type="match status" value="1"/>
</dbReference>
<organism evidence="13 14">
    <name type="scientific">Mycena venus</name>
    <dbReference type="NCBI Taxonomy" id="2733690"/>
    <lineage>
        <taxon>Eukaryota</taxon>
        <taxon>Fungi</taxon>
        <taxon>Dikarya</taxon>
        <taxon>Basidiomycota</taxon>
        <taxon>Agaricomycotina</taxon>
        <taxon>Agaricomycetes</taxon>
        <taxon>Agaricomycetidae</taxon>
        <taxon>Agaricales</taxon>
        <taxon>Marasmiineae</taxon>
        <taxon>Mycenaceae</taxon>
        <taxon>Mycena</taxon>
    </lineage>
</organism>
<proteinExistence type="inferred from homology"/>
<evidence type="ECO:0000259" key="11">
    <source>
        <dbReference type="SMART" id="SM00363"/>
    </source>
</evidence>
<evidence type="ECO:0000313" key="13">
    <source>
        <dbReference type="EMBL" id="KAF7330878.1"/>
    </source>
</evidence>
<dbReference type="AlphaFoldDB" id="A0A8H6WY95"/>
<dbReference type="Gene3D" id="3.10.290.10">
    <property type="entry name" value="RNA-binding S4 domain"/>
    <property type="match status" value="1"/>
</dbReference>
<comment type="caution">
    <text evidence="13">The sequence shown here is derived from an EMBL/GenBank/DDBJ whole genome shotgun (WGS) entry which is preliminary data.</text>
</comment>
<keyword evidence="5 10" id="KW-0694">RNA-binding</keyword>
<sequence>MHELGYRRREKVSLVTIRACSASARQVLDRKDRRPDVNALDAGALSQQLEANPSHDLSNLLICPAMVRKLKHHEQKLLKKVDFLNWKQDTNLREIKVMRRYHIQDREDYHKYNKLCGSLRSFAHRVSLLPAQDPFRARMEGQLLSKLYDMGVLNTSAKLSDVDNKLTVAAFCRRRLAVFMCMSKMSETVSAAVKFIEQGHVRVGPDTITDPAYLVTRHMEDFVTWVDTSKLKRTIMKYNDEVRSFYQPNAQRLRQLVRFRQLDDFDLL</sequence>